<dbReference type="EMBL" id="KJ489012">
    <property type="protein sequence ID" value="AHV83165.1"/>
    <property type="molecule type" value="Genomic_DNA"/>
</dbReference>
<evidence type="ECO:0000313" key="2">
    <source>
        <dbReference type="EMBL" id="AHV83165.1"/>
    </source>
</evidence>
<evidence type="ECO:0000313" key="3">
    <source>
        <dbReference type="Proteomes" id="UP000019790"/>
    </source>
</evidence>
<accession>X4YGX7</accession>
<keyword evidence="1" id="KW-1133">Transmembrane helix</keyword>
<sequence>MDKIIEEVKSLSIEQGGMLLMVSSPIIILLGIGTGLSGYILLKLNKENKK</sequence>
<reference evidence="2 3" key="1">
    <citation type="submission" date="2014-02" db="EMBL/GenBank/DDBJ databases">
        <title>Complete genome sequences of four novel Lactococcus lactis phages distantly related to the rare 1706 phage species.</title>
        <authorList>
            <person name="Kot W."/>
            <person name="Neve H."/>
            <person name="Vogensen F.K."/>
            <person name="Heller K.J."/>
            <person name="Hansen L.H."/>
        </authorList>
    </citation>
    <scope>NUCLEOTIDE SEQUENCE [LARGE SCALE GENOMIC DNA]</scope>
</reference>
<evidence type="ECO:0000256" key="1">
    <source>
        <dbReference type="SAM" id="Phobius"/>
    </source>
</evidence>
<dbReference type="GeneID" id="19527147"/>
<protein>
    <submittedName>
        <fullName evidence="2">Uncharacterized protein</fullName>
    </submittedName>
</protein>
<organism evidence="2 3">
    <name type="scientific">Lactococcus phage P118</name>
    <dbReference type="NCBI Taxonomy" id="1476888"/>
    <lineage>
        <taxon>Viruses</taxon>
        <taxon>Duplodnaviria</taxon>
        <taxon>Heunggongvirae</taxon>
        <taxon>Uroviricota</taxon>
        <taxon>Caudoviricetes</taxon>
        <taxon>Nevevirus</taxon>
        <taxon>Nevevirus P118</taxon>
    </lineage>
</organism>
<gene>
    <name evidence="2" type="ORF">P118_0048</name>
</gene>
<keyword evidence="1" id="KW-0472">Membrane</keyword>
<proteinExistence type="predicted"/>
<keyword evidence="1" id="KW-0812">Transmembrane</keyword>
<dbReference type="RefSeq" id="YP_009035863.1">
    <property type="nucleotide sequence ID" value="NC_024208.1"/>
</dbReference>
<dbReference type="KEGG" id="vg:19527147"/>
<keyword evidence="3" id="KW-1185">Reference proteome</keyword>
<name>X4YGX7_9CAUD</name>
<dbReference type="Proteomes" id="UP000019790">
    <property type="component" value="Segment"/>
</dbReference>
<feature type="transmembrane region" description="Helical" evidence="1">
    <location>
        <begin position="20"/>
        <end position="42"/>
    </location>
</feature>